<evidence type="ECO:0000313" key="3">
    <source>
        <dbReference type="EMBL" id="GAA1388856.1"/>
    </source>
</evidence>
<dbReference type="InterPro" id="IPR029787">
    <property type="entry name" value="Nucleotide_cyclase"/>
</dbReference>
<keyword evidence="4" id="KW-1185">Reference proteome</keyword>
<feature type="transmembrane region" description="Helical" evidence="1">
    <location>
        <begin position="7"/>
        <end position="29"/>
    </location>
</feature>
<dbReference type="InterPro" id="IPR043128">
    <property type="entry name" value="Rev_trsase/Diguanyl_cyclase"/>
</dbReference>
<dbReference type="PANTHER" id="PTHR45138">
    <property type="entry name" value="REGULATORY COMPONENTS OF SENSORY TRANSDUCTION SYSTEM"/>
    <property type="match status" value="1"/>
</dbReference>
<feature type="domain" description="GGDEF" evidence="2">
    <location>
        <begin position="266"/>
        <end position="410"/>
    </location>
</feature>
<evidence type="ECO:0000256" key="1">
    <source>
        <dbReference type="SAM" id="Phobius"/>
    </source>
</evidence>
<evidence type="ECO:0000313" key="4">
    <source>
        <dbReference type="Proteomes" id="UP001501414"/>
    </source>
</evidence>
<feature type="transmembrane region" description="Helical" evidence="1">
    <location>
        <begin position="117"/>
        <end position="136"/>
    </location>
</feature>
<dbReference type="SMART" id="SM00267">
    <property type="entry name" value="GGDEF"/>
    <property type="match status" value="1"/>
</dbReference>
<sequence length="422" mass="44394">MPGRVLALLIVVEVSALLLLAADLFWGISPTGDRALWGTAAGIAAAAAAHTELSLRVERLRRRIAETRHVDTSSVWTFAAALALPPLLAVATVVAIYGHLFLRVFRPAGTPLYRQVYSTSTVVVAVYAVAAVRALFGSGTDYGSVPGVVALACSLTVYTVLNILLVVAAIRLSRPGSRFWAIVAGGESALELATLCLGGLVAAVILPLSWLLLILLLPLLVLLEQTTLIRVLEKQASTDTKTGLLNAAAWRERARELLETCLGRRTTAGVLILDLDHFKEVNDQHGHLAGDAVLEEMAGLLTAEMRDGDVVGRFGGEEFVAAVSTMKTDQGGGVAAVHELGERIRQRVEAMSVEVASPREPTVITELSVSVGAAVSPGAGMGVDALLAAADEALYAAKRAGRNRVRVRTTPVSSTPPPGADQ</sequence>
<reference evidence="3 4" key="1">
    <citation type="journal article" date="2019" name="Int. J. Syst. Evol. Microbiol.">
        <title>The Global Catalogue of Microorganisms (GCM) 10K type strain sequencing project: providing services to taxonomists for standard genome sequencing and annotation.</title>
        <authorList>
            <consortium name="The Broad Institute Genomics Platform"/>
            <consortium name="The Broad Institute Genome Sequencing Center for Infectious Disease"/>
            <person name="Wu L."/>
            <person name="Ma J."/>
        </authorList>
    </citation>
    <scope>NUCLEOTIDE SEQUENCE [LARGE SCALE GENOMIC DNA]</scope>
    <source>
        <strain evidence="3 4">JCM 11896</strain>
    </source>
</reference>
<keyword evidence="1" id="KW-0472">Membrane</keyword>
<dbReference type="Proteomes" id="UP001501414">
    <property type="component" value="Unassembled WGS sequence"/>
</dbReference>
<feature type="transmembrane region" description="Helical" evidence="1">
    <location>
        <begin position="75"/>
        <end position="97"/>
    </location>
</feature>
<feature type="transmembrane region" description="Helical" evidence="1">
    <location>
        <begin position="192"/>
        <end position="223"/>
    </location>
</feature>
<dbReference type="InterPro" id="IPR000160">
    <property type="entry name" value="GGDEF_dom"/>
</dbReference>
<evidence type="ECO:0000259" key="2">
    <source>
        <dbReference type="PROSITE" id="PS50887"/>
    </source>
</evidence>
<keyword evidence="1" id="KW-0812">Transmembrane</keyword>
<dbReference type="SUPFAM" id="SSF55073">
    <property type="entry name" value="Nucleotide cyclase"/>
    <property type="match status" value="1"/>
</dbReference>
<organism evidence="3 4">
    <name type="scientific">Pseudonocardia kongjuensis</name>
    <dbReference type="NCBI Taxonomy" id="102227"/>
    <lineage>
        <taxon>Bacteria</taxon>
        <taxon>Bacillati</taxon>
        <taxon>Actinomycetota</taxon>
        <taxon>Actinomycetes</taxon>
        <taxon>Pseudonocardiales</taxon>
        <taxon>Pseudonocardiaceae</taxon>
        <taxon>Pseudonocardia</taxon>
    </lineage>
</organism>
<dbReference type="EMBL" id="BAAAJK010000008">
    <property type="protein sequence ID" value="GAA1388856.1"/>
    <property type="molecule type" value="Genomic_DNA"/>
</dbReference>
<keyword evidence="1" id="KW-1133">Transmembrane helix</keyword>
<name>A0ABN1XUU7_9PSEU</name>
<dbReference type="InterPro" id="IPR050469">
    <property type="entry name" value="Diguanylate_Cyclase"/>
</dbReference>
<dbReference type="PANTHER" id="PTHR45138:SF9">
    <property type="entry name" value="DIGUANYLATE CYCLASE DGCM-RELATED"/>
    <property type="match status" value="1"/>
</dbReference>
<feature type="transmembrane region" description="Helical" evidence="1">
    <location>
        <begin position="148"/>
        <end position="172"/>
    </location>
</feature>
<protein>
    <submittedName>
        <fullName evidence="3">GGDEF domain-containing protein</fullName>
    </submittedName>
</protein>
<dbReference type="PROSITE" id="PS50887">
    <property type="entry name" value="GGDEF"/>
    <property type="match status" value="1"/>
</dbReference>
<gene>
    <name evidence="3" type="ORF">GCM10009613_26880</name>
</gene>
<dbReference type="Pfam" id="PF00990">
    <property type="entry name" value="GGDEF"/>
    <property type="match status" value="1"/>
</dbReference>
<dbReference type="Gene3D" id="3.30.70.270">
    <property type="match status" value="1"/>
</dbReference>
<dbReference type="CDD" id="cd01949">
    <property type="entry name" value="GGDEF"/>
    <property type="match status" value="1"/>
</dbReference>
<accession>A0ABN1XUU7</accession>
<comment type="caution">
    <text evidence="3">The sequence shown here is derived from an EMBL/GenBank/DDBJ whole genome shotgun (WGS) entry which is preliminary data.</text>
</comment>
<dbReference type="NCBIfam" id="TIGR00254">
    <property type="entry name" value="GGDEF"/>
    <property type="match status" value="1"/>
</dbReference>
<proteinExistence type="predicted"/>